<dbReference type="GO" id="GO:0006741">
    <property type="term" value="P:NADP+ biosynthetic process"/>
    <property type="evidence" value="ECO:0007669"/>
    <property type="project" value="InterPro"/>
</dbReference>
<dbReference type="Gene3D" id="3.40.50.10330">
    <property type="entry name" value="Probable inorganic polyphosphate/atp-NAD kinase, domain 1"/>
    <property type="match status" value="1"/>
</dbReference>
<evidence type="ECO:0000256" key="3">
    <source>
        <dbReference type="ARBA" id="ARBA00022741"/>
    </source>
</evidence>
<dbReference type="Gene3D" id="2.60.200.30">
    <property type="entry name" value="Probable inorganic polyphosphate/atp-NAD kinase, domain 2"/>
    <property type="match status" value="1"/>
</dbReference>
<gene>
    <name evidence="8" type="ORF">METZ01_LOCUS375909</name>
</gene>
<protein>
    <recommendedName>
        <fullName evidence="9">NAD kinase</fullName>
    </recommendedName>
</protein>
<dbReference type="EMBL" id="UINC01137611">
    <property type="protein sequence ID" value="SVD23055.1"/>
    <property type="molecule type" value="Genomic_DNA"/>
</dbReference>
<dbReference type="AlphaFoldDB" id="A0A382TMP0"/>
<feature type="non-terminal residue" evidence="8">
    <location>
        <position position="1"/>
    </location>
</feature>
<dbReference type="PANTHER" id="PTHR20275:SF43">
    <property type="entry name" value="BIFUNCTIONAL NADP PHOSPHATASE_NAD KINASE"/>
    <property type="match status" value="1"/>
</dbReference>
<dbReference type="GO" id="GO:0003951">
    <property type="term" value="F:NAD+ kinase activity"/>
    <property type="evidence" value="ECO:0007669"/>
    <property type="project" value="InterPro"/>
</dbReference>
<reference evidence="8" key="1">
    <citation type="submission" date="2018-05" db="EMBL/GenBank/DDBJ databases">
        <authorList>
            <person name="Lanie J.A."/>
            <person name="Ng W.-L."/>
            <person name="Kazmierczak K.M."/>
            <person name="Andrzejewski T.M."/>
            <person name="Davidsen T.M."/>
            <person name="Wayne K.J."/>
            <person name="Tettelin H."/>
            <person name="Glass J.I."/>
            <person name="Rusch D."/>
            <person name="Podicherti R."/>
            <person name="Tsui H.-C.T."/>
            <person name="Winkler M.E."/>
        </authorList>
    </citation>
    <scope>NUCLEOTIDE SEQUENCE</scope>
</reference>
<dbReference type="HAMAP" id="MF_00361">
    <property type="entry name" value="NAD_kinase"/>
    <property type="match status" value="1"/>
</dbReference>
<name>A0A382TMP0_9ZZZZ</name>
<dbReference type="InterPro" id="IPR016064">
    <property type="entry name" value="NAD/diacylglycerol_kinase_sf"/>
</dbReference>
<keyword evidence="4" id="KW-0418">Kinase</keyword>
<proteinExistence type="inferred from homology"/>
<dbReference type="InterPro" id="IPR002504">
    <property type="entry name" value="NADK"/>
</dbReference>
<dbReference type="GO" id="GO:0019674">
    <property type="term" value="P:NAD+ metabolic process"/>
    <property type="evidence" value="ECO:0007669"/>
    <property type="project" value="InterPro"/>
</dbReference>
<evidence type="ECO:0000256" key="1">
    <source>
        <dbReference type="ARBA" id="ARBA00022490"/>
    </source>
</evidence>
<dbReference type="InterPro" id="IPR017438">
    <property type="entry name" value="ATP-NAD_kinase_N"/>
</dbReference>
<sequence length="265" mass="29243">VKFSVVANTRHSGIKKILTKVIGFLDNFELESQTAKIVNLNGVPFEELQGDAVISLGGDGTLLYILSKINKPIFGINCGGVGFLSEMEYKDDVFTAIKNLENGNFLKQKLQRIDAYINENHVGSALNEVVLHSSRVARIQGFEINIDGALADSFRGDGLIISTPTGSTSYAMSLGAPILYPTMKAHIIVPIAAYRIGARPLVIPSNYEITAKLTGNPEAVMVIDGQEEILITIKDEIRFRESSKPVELIRFKDNFFERVRTKLRL</sequence>
<organism evidence="8">
    <name type="scientific">marine metagenome</name>
    <dbReference type="NCBI Taxonomy" id="408172"/>
    <lineage>
        <taxon>unclassified sequences</taxon>
        <taxon>metagenomes</taxon>
        <taxon>ecological metagenomes</taxon>
    </lineage>
</organism>
<accession>A0A382TMP0</accession>
<evidence type="ECO:0000313" key="8">
    <source>
        <dbReference type="EMBL" id="SVD23055.1"/>
    </source>
</evidence>
<dbReference type="Pfam" id="PF01513">
    <property type="entry name" value="NAD_kinase"/>
    <property type="match status" value="1"/>
</dbReference>
<keyword evidence="6" id="KW-0521">NADP</keyword>
<dbReference type="GO" id="GO:0005524">
    <property type="term" value="F:ATP binding"/>
    <property type="evidence" value="ECO:0007669"/>
    <property type="project" value="UniProtKB-KW"/>
</dbReference>
<keyword evidence="5" id="KW-0067">ATP-binding</keyword>
<dbReference type="PANTHER" id="PTHR20275">
    <property type="entry name" value="NAD KINASE"/>
    <property type="match status" value="1"/>
</dbReference>
<keyword evidence="2" id="KW-0808">Transferase</keyword>
<dbReference type="SUPFAM" id="SSF111331">
    <property type="entry name" value="NAD kinase/diacylglycerol kinase-like"/>
    <property type="match status" value="1"/>
</dbReference>
<evidence type="ECO:0000256" key="2">
    <source>
        <dbReference type="ARBA" id="ARBA00022679"/>
    </source>
</evidence>
<dbReference type="InterPro" id="IPR017437">
    <property type="entry name" value="ATP-NAD_kinase_PpnK-typ_C"/>
</dbReference>
<evidence type="ECO:0000256" key="5">
    <source>
        <dbReference type="ARBA" id="ARBA00022840"/>
    </source>
</evidence>
<evidence type="ECO:0000256" key="4">
    <source>
        <dbReference type="ARBA" id="ARBA00022777"/>
    </source>
</evidence>
<keyword evidence="1" id="KW-0963">Cytoplasm</keyword>
<evidence type="ECO:0008006" key="9">
    <source>
        <dbReference type="Google" id="ProtNLM"/>
    </source>
</evidence>
<evidence type="ECO:0000256" key="6">
    <source>
        <dbReference type="ARBA" id="ARBA00022857"/>
    </source>
</evidence>
<evidence type="ECO:0000256" key="7">
    <source>
        <dbReference type="ARBA" id="ARBA00023027"/>
    </source>
</evidence>
<keyword evidence="7" id="KW-0520">NAD</keyword>
<dbReference type="Pfam" id="PF20143">
    <property type="entry name" value="NAD_kinase_C"/>
    <property type="match status" value="1"/>
</dbReference>
<keyword evidence="3" id="KW-0547">Nucleotide-binding</keyword>